<accession>A0A5N5WX46</accession>
<organism evidence="1 2">
    <name type="scientific">Aspergillus leporis</name>
    <dbReference type="NCBI Taxonomy" id="41062"/>
    <lineage>
        <taxon>Eukaryota</taxon>
        <taxon>Fungi</taxon>
        <taxon>Dikarya</taxon>
        <taxon>Ascomycota</taxon>
        <taxon>Pezizomycotina</taxon>
        <taxon>Eurotiomycetes</taxon>
        <taxon>Eurotiomycetidae</taxon>
        <taxon>Eurotiales</taxon>
        <taxon>Aspergillaceae</taxon>
        <taxon>Aspergillus</taxon>
        <taxon>Aspergillus subgen. Circumdati</taxon>
    </lineage>
</organism>
<evidence type="ECO:0000313" key="1">
    <source>
        <dbReference type="EMBL" id="KAB8072899.1"/>
    </source>
</evidence>
<dbReference type="EMBL" id="ML732237">
    <property type="protein sequence ID" value="KAB8072899.1"/>
    <property type="molecule type" value="Genomic_DNA"/>
</dbReference>
<protein>
    <submittedName>
        <fullName evidence="1">Uncharacterized protein</fullName>
    </submittedName>
</protein>
<dbReference type="Proteomes" id="UP000326565">
    <property type="component" value="Unassembled WGS sequence"/>
</dbReference>
<gene>
    <name evidence="1" type="ORF">BDV29DRAFT_176531</name>
</gene>
<dbReference type="AlphaFoldDB" id="A0A5N5WX46"/>
<sequence>MLFFAHRRRNQVIMQSSKFTHLNLCTTALSSCQSGFLKLLLVSLFPSQPLYQMSSCLTQIIMVCYLRWTHIQKAEYYDNCELHPSRTSLDLWMQFIVSLTVAGI</sequence>
<keyword evidence="2" id="KW-1185">Reference proteome</keyword>
<evidence type="ECO:0000313" key="2">
    <source>
        <dbReference type="Proteomes" id="UP000326565"/>
    </source>
</evidence>
<reference evidence="1 2" key="1">
    <citation type="submission" date="2019-04" db="EMBL/GenBank/DDBJ databases">
        <title>Friends and foes A comparative genomics study of 23 Aspergillus species from section Flavi.</title>
        <authorList>
            <consortium name="DOE Joint Genome Institute"/>
            <person name="Kjaerbolling I."/>
            <person name="Vesth T."/>
            <person name="Frisvad J.C."/>
            <person name="Nybo J.L."/>
            <person name="Theobald S."/>
            <person name="Kildgaard S."/>
            <person name="Isbrandt T."/>
            <person name="Kuo A."/>
            <person name="Sato A."/>
            <person name="Lyhne E.K."/>
            <person name="Kogle M.E."/>
            <person name="Wiebenga A."/>
            <person name="Kun R.S."/>
            <person name="Lubbers R.J."/>
            <person name="Makela M.R."/>
            <person name="Barry K."/>
            <person name="Chovatia M."/>
            <person name="Clum A."/>
            <person name="Daum C."/>
            <person name="Haridas S."/>
            <person name="He G."/>
            <person name="LaButti K."/>
            <person name="Lipzen A."/>
            <person name="Mondo S."/>
            <person name="Riley R."/>
            <person name="Salamov A."/>
            <person name="Simmons B.A."/>
            <person name="Magnuson J.K."/>
            <person name="Henrissat B."/>
            <person name="Mortensen U.H."/>
            <person name="Larsen T.O."/>
            <person name="Devries R.P."/>
            <person name="Grigoriev I.V."/>
            <person name="Machida M."/>
            <person name="Baker S.E."/>
            <person name="Andersen M.R."/>
        </authorList>
    </citation>
    <scope>NUCLEOTIDE SEQUENCE [LARGE SCALE GENOMIC DNA]</scope>
    <source>
        <strain evidence="1 2">CBS 151.66</strain>
    </source>
</reference>
<name>A0A5N5WX46_9EURO</name>
<proteinExistence type="predicted"/>
<dbReference type="PROSITE" id="PS51257">
    <property type="entry name" value="PROKAR_LIPOPROTEIN"/>
    <property type="match status" value="1"/>
</dbReference>